<reference evidence="2 3" key="1">
    <citation type="journal article" date="2020" name="J Geophys Res Biogeosci">
        <title>Magnetotaxis as an Adaptation to Enable Bacterial Shuttling of Microbial Sulfur and Sulfur Cycling Across Aquatic Oxic#Anoxic Interfaces.</title>
        <authorList>
            <person name="Li J."/>
            <person name="Liu P."/>
            <person name="Wang J."/>
            <person name="Roberts A.P."/>
            <person name="Pan Y."/>
        </authorList>
    </citation>
    <scope>NUCLEOTIDE SEQUENCE [LARGE SCALE GENOMIC DNA]</scope>
    <source>
        <strain evidence="2 3">MYR-1_YQ</strain>
    </source>
</reference>
<evidence type="ECO:0000313" key="3">
    <source>
        <dbReference type="Proteomes" id="UP001196980"/>
    </source>
</evidence>
<name>A0ABS6RZF2_9BACT</name>
<dbReference type="RefSeq" id="WP_218252659.1">
    <property type="nucleotide sequence ID" value="NZ_JABXWD010000184.1"/>
</dbReference>
<dbReference type="Pfam" id="PF25209">
    <property type="entry name" value="Phage_capsid_4"/>
    <property type="match status" value="1"/>
</dbReference>
<feature type="region of interest" description="Disordered" evidence="1">
    <location>
        <begin position="166"/>
        <end position="186"/>
    </location>
</feature>
<keyword evidence="3" id="KW-1185">Reference proteome</keyword>
<protein>
    <submittedName>
        <fullName evidence="2">N4-gp56 family major capsid protein</fullName>
    </submittedName>
</protein>
<sequence>MSVNTYSGSIGPYAAAGYVAGKLLKRLLPLLTFEPFMSSEVLPTNNTKTMQWRRFLSLPPAMKPLTEGVTPGSLKLSAQEYTAVLDQYGSVVEVSDVTIQTSQDKIIQDLAQNMAEQAAQTIERVRYNVLKACVNKFYPGGATLRSQVNSPLNSIARFDCVRYKKRKGRLRPPSEPPARGPVPLTP</sequence>
<feature type="compositionally biased region" description="Pro residues" evidence="1">
    <location>
        <begin position="173"/>
        <end position="186"/>
    </location>
</feature>
<dbReference type="Proteomes" id="UP001196980">
    <property type="component" value="Unassembled WGS sequence"/>
</dbReference>
<dbReference type="EMBL" id="JABXWD010000184">
    <property type="protein sequence ID" value="MBV6342030.1"/>
    <property type="molecule type" value="Genomic_DNA"/>
</dbReference>
<accession>A0ABS6RZF2</accession>
<gene>
    <name evidence="2" type="ORF">HWQ67_10575</name>
</gene>
<dbReference type="NCBIfam" id="TIGR04387">
    <property type="entry name" value="capsid_maj_N4"/>
    <property type="match status" value="1"/>
</dbReference>
<organism evidence="2 3">
    <name type="scientific">Candidatus Magnetobacterium casense</name>
    <dbReference type="NCBI Taxonomy" id="1455061"/>
    <lineage>
        <taxon>Bacteria</taxon>
        <taxon>Pseudomonadati</taxon>
        <taxon>Nitrospirota</taxon>
        <taxon>Thermodesulfovibrionia</taxon>
        <taxon>Thermodesulfovibrionales</taxon>
        <taxon>Candidatus Magnetobacteriaceae</taxon>
        <taxon>Candidatus Magnetobacterium</taxon>
    </lineage>
</organism>
<comment type="caution">
    <text evidence="2">The sequence shown here is derived from an EMBL/GenBank/DDBJ whole genome shotgun (WGS) entry which is preliminary data.</text>
</comment>
<evidence type="ECO:0000313" key="2">
    <source>
        <dbReference type="EMBL" id="MBV6342030.1"/>
    </source>
</evidence>
<proteinExistence type="predicted"/>
<evidence type="ECO:0000256" key="1">
    <source>
        <dbReference type="SAM" id="MobiDB-lite"/>
    </source>
</evidence>